<gene>
    <name evidence="1" type="ORF">BN1708_006055</name>
</gene>
<evidence type="ECO:0000313" key="1">
    <source>
        <dbReference type="EMBL" id="CRK33556.1"/>
    </source>
</evidence>
<accession>A0A0G4MH13</accession>
<dbReference type="EMBL" id="CVQH01022528">
    <property type="protein sequence ID" value="CRK33556.1"/>
    <property type="molecule type" value="Genomic_DNA"/>
</dbReference>
<proteinExistence type="predicted"/>
<dbReference type="AlphaFoldDB" id="A0A0G4MH13"/>
<keyword evidence="2" id="KW-1185">Reference proteome</keyword>
<evidence type="ECO:0000313" key="2">
    <source>
        <dbReference type="Proteomes" id="UP000044602"/>
    </source>
</evidence>
<name>A0A0G4MH13_VERLO</name>
<protein>
    <submittedName>
        <fullName evidence="1">Uncharacterized protein</fullName>
    </submittedName>
</protein>
<reference evidence="1 2" key="1">
    <citation type="submission" date="2015-05" db="EMBL/GenBank/DDBJ databases">
        <authorList>
            <person name="Wang D.B."/>
            <person name="Wang M."/>
        </authorList>
    </citation>
    <scope>NUCLEOTIDE SEQUENCE [LARGE SCALE GENOMIC DNA]</scope>
    <source>
        <strain evidence="1">VL1</strain>
    </source>
</reference>
<organism evidence="1 2">
    <name type="scientific">Verticillium longisporum</name>
    <name type="common">Verticillium dahliae var. longisporum</name>
    <dbReference type="NCBI Taxonomy" id="100787"/>
    <lineage>
        <taxon>Eukaryota</taxon>
        <taxon>Fungi</taxon>
        <taxon>Dikarya</taxon>
        <taxon>Ascomycota</taxon>
        <taxon>Pezizomycotina</taxon>
        <taxon>Sordariomycetes</taxon>
        <taxon>Hypocreomycetidae</taxon>
        <taxon>Glomerellales</taxon>
        <taxon>Plectosphaerellaceae</taxon>
        <taxon>Verticillium</taxon>
    </lineage>
</organism>
<dbReference type="Proteomes" id="UP000044602">
    <property type="component" value="Unassembled WGS sequence"/>
</dbReference>
<sequence length="277" mass="31030">MKTQDLLPSAFLSSFYPQWVSDSYHRGRLLHWSLREARQVTLGVSRSSSHPHNGTLFGSTLVRQIYATEISFGLSASCLRGKGKPALPKLLQSLKQRHEPEPVPLSHTPELAESRERFLFRHRAVGSPFEASVLPRGWLWLSLTRADSRGRSADAHPTPEWAWGLSLMFNSPANGAFQNVPGERQMQVTHLTKCDVYETAENPSFAKWNRSGRTEQRRSVQCLFLSTESKTRSQLTVRFAGIAQTINGVHHEGDDRCHSASAGFTLEIAENHTTPDA</sequence>